<gene>
    <name evidence="2" type="ORF">SCE1572_31040</name>
</gene>
<evidence type="ECO:0000313" key="2">
    <source>
        <dbReference type="EMBL" id="AGP38522.1"/>
    </source>
</evidence>
<keyword evidence="1" id="KW-0812">Transmembrane</keyword>
<proteinExistence type="predicted"/>
<evidence type="ECO:0000313" key="3">
    <source>
        <dbReference type="Proteomes" id="UP000014803"/>
    </source>
</evidence>
<dbReference type="HOGENOM" id="CLU_3257964_0_0_7"/>
<organism evidence="2 3">
    <name type="scientific">Sorangium cellulosum So0157-2</name>
    <dbReference type="NCBI Taxonomy" id="1254432"/>
    <lineage>
        <taxon>Bacteria</taxon>
        <taxon>Pseudomonadati</taxon>
        <taxon>Myxococcota</taxon>
        <taxon>Polyangia</taxon>
        <taxon>Polyangiales</taxon>
        <taxon>Polyangiaceae</taxon>
        <taxon>Sorangium</taxon>
    </lineage>
</organism>
<dbReference type="EMBL" id="CP003969">
    <property type="protein sequence ID" value="AGP38522.1"/>
    <property type="molecule type" value="Genomic_DNA"/>
</dbReference>
<dbReference type="STRING" id="1254432.SCE1572_31040"/>
<name>S4XZ89_SORCE</name>
<feature type="transmembrane region" description="Helical" evidence="1">
    <location>
        <begin position="20"/>
        <end position="39"/>
    </location>
</feature>
<dbReference type="Proteomes" id="UP000014803">
    <property type="component" value="Chromosome"/>
</dbReference>
<accession>S4XZ89</accession>
<keyword evidence="1" id="KW-0472">Membrane</keyword>
<dbReference type="AlphaFoldDB" id="S4XZ89"/>
<reference evidence="2 3" key="1">
    <citation type="journal article" date="2013" name="Sci. Rep.">
        <title>Extraordinary expansion of a Sorangium cellulosum genome from an alkaline milieu.</title>
        <authorList>
            <person name="Han K."/>
            <person name="Li Z.F."/>
            <person name="Peng R."/>
            <person name="Zhu L.P."/>
            <person name="Zhou T."/>
            <person name="Wang L.G."/>
            <person name="Li S.G."/>
            <person name="Zhang X.B."/>
            <person name="Hu W."/>
            <person name="Wu Z.H."/>
            <person name="Qin N."/>
            <person name="Li Y.Z."/>
        </authorList>
    </citation>
    <scope>NUCLEOTIDE SEQUENCE [LARGE SCALE GENOMIC DNA]</scope>
    <source>
        <strain evidence="2 3">So0157-2</strain>
    </source>
</reference>
<sequence length="42" mass="4656">MGRSLTCPFEANTSYPLPRYFLMVFAFAGDSTMTSVLAITTF</sequence>
<evidence type="ECO:0000256" key="1">
    <source>
        <dbReference type="SAM" id="Phobius"/>
    </source>
</evidence>
<dbReference type="KEGG" id="scu:SCE1572_31040"/>
<protein>
    <submittedName>
        <fullName evidence="2">Uncharacterized protein</fullName>
    </submittedName>
</protein>
<keyword evidence="1" id="KW-1133">Transmembrane helix</keyword>